<dbReference type="PANTHER" id="PTHR31416">
    <property type="entry name" value="TRANSMEMBRANE PROTEIN 125"/>
    <property type="match status" value="1"/>
</dbReference>
<sequence>MPELSEIMSGRFPANPSRIQQSILEDQVELWWFQDLKRSILCYSVAVVLILGTGLGGIFLLSTATSKSSEWKLGVGTVLCLLALGILLKQLLSSAIQDMNCMRNRIQIDKLRSGGLIDYLIILVAGLIILVCGYAMIILANTAPHSSGRPWSDMLIAGVATTLAGSIILLSLLIYSLIFKFCPHITASSPNGRVPSVYVISTDNTEARPGELSSSTANLI</sequence>
<dbReference type="OMA" id="DNTEARP"/>
<protein>
    <recommendedName>
        <fullName evidence="4">Transmembrane protein 125</fullName>
    </recommendedName>
</protein>
<evidence type="ECO:0008006" key="4">
    <source>
        <dbReference type="Google" id="ProtNLM"/>
    </source>
</evidence>
<comment type="caution">
    <text evidence="2">The sequence shown here is derived from an EMBL/GenBank/DDBJ whole genome shotgun (WGS) entry which is preliminary data.</text>
</comment>
<dbReference type="PANTHER" id="PTHR31416:SF1">
    <property type="entry name" value="TRANSMEMBRANE PROTEIN 125"/>
    <property type="match status" value="1"/>
</dbReference>
<reference evidence="2 3" key="1">
    <citation type="journal article" date="2018" name="Nat. Ecol. Evol.">
        <title>Shark genomes provide insights into elasmobranch evolution and the origin of vertebrates.</title>
        <authorList>
            <person name="Hara Y"/>
            <person name="Yamaguchi K"/>
            <person name="Onimaru K"/>
            <person name="Kadota M"/>
            <person name="Koyanagi M"/>
            <person name="Keeley SD"/>
            <person name="Tatsumi K"/>
            <person name="Tanaka K"/>
            <person name="Motone F"/>
            <person name="Kageyama Y"/>
            <person name="Nozu R"/>
            <person name="Adachi N"/>
            <person name="Nishimura O"/>
            <person name="Nakagawa R"/>
            <person name="Tanegashima C"/>
            <person name="Kiyatake I"/>
            <person name="Matsumoto R"/>
            <person name="Murakumo K"/>
            <person name="Nishida K"/>
            <person name="Terakita A"/>
            <person name="Kuratani S"/>
            <person name="Sato K"/>
            <person name="Hyodo S Kuraku.S."/>
        </authorList>
    </citation>
    <scope>NUCLEOTIDE SEQUENCE [LARGE SCALE GENOMIC DNA]</scope>
</reference>
<feature type="transmembrane region" description="Helical" evidence="1">
    <location>
        <begin position="73"/>
        <end position="96"/>
    </location>
</feature>
<dbReference type="Pfam" id="PF15109">
    <property type="entry name" value="TMEM125"/>
    <property type="match status" value="1"/>
</dbReference>
<dbReference type="Proteomes" id="UP000288216">
    <property type="component" value="Unassembled WGS sequence"/>
</dbReference>
<dbReference type="EMBL" id="BFAA01000881">
    <property type="protein sequence ID" value="GCB74183.1"/>
    <property type="molecule type" value="Genomic_DNA"/>
</dbReference>
<keyword evidence="1" id="KW-1133">Transmembrane helix</keyword>
<organism evidence="2 3">
    <name type="scientific">Scyliorhinus torazame</name>
    <name type="common">Cloudy catshark</name>
    <name type="synonym">Catulus torazame</name>
    <dbReference type="NCBI Taxonomy" id="75743"/>
    <lineage>
        <taxon>Eukaryota</taxon>
        <taxon>Metazoa</taxon>
        <taxon>Chordata</taxon>
        <taxon>Craniata</taxon>
        <taxon>Vertebrata</taxon>
        <taxon>Chondrichthyes</taxon>
        <taxon>Elasmobranchii</taxon>
        <taxon>Galeomorphii</taxon>
        <taxon>Galeoidea</taxon>
        <taxon>Carcharhiniformes</taxon>
        <taxon>Scyliorhinidae</taxon>
        <taxon>Scyliorhinus</taxon>
    </lineage>
</organism>
<evidence type="ECO:0000313" key="2">
    <source>
        <dbReference type="EMBL" id="GCB74183.1"/>
    </source>
</evidence>
<keyword evidence="1" id="KW-0472">Membrane</keyword>
<gene>
    <name evidence="2" type="ORF">scyTo_0003270</name>
</gene>
<feature type="transmembrane region" description="Helical" evidence="1">
    <location>
        <begin position="116"/>
        <end position="143"/>
    </location>
</feature>
<name>A0A401PM43_SCYTO</name>
<dbReference type="OrthoDB" id="8950495at2759"/>
<keyword evidence="1" id="KW-0812">Transmembrane</keyword>
<feature type="transmembrane region" description="Helical" evidence="1">
    <location>
        <begin position="155"/>
        <end position="178"/>
    </location>
</feature>
<accession>A0A401PM43</accession>
<dbReference type="AlphaFoldDB" id="A0A401PM43"/>
<keyword evidence="3" id="KW-1185">Reference proteome</keyword>
<evidence type="ECO:0000256" key="1">
    <source>
        <dbReference type="SAM" id="Phobius"/>
    </source>
</evidence>
<feature type="transmembrane region" description="Helical" evidence="1">
    <location>
        <begin position="40"/>
        <end position="61"/>
    </location>
</feature>
<proteinExistence type="predicted"/>
<evidence type="ECO:0000313" key="3">
    <source>
        <dbReference type="Proteomes" id="UP000288216"/>
    </source>
</evidence>
<dbReference type="InterPro" id="IPR028165">
    <property type="entry name" value="TMEM125"/>
</dbReference>